<keyword evidence="2" id="KW-0808">Transferase</keyword>
<dbReference type="AlphaFoldDB" id="A0A378VV41"/>
<dbReference type="EMBL" id="UGRI01000001">
    <property type="protein sequence ID" value="SUA20689.1"/>
    <property type="molecule type" value="Genomic_DNA"/>
</dbReference>
<evidence type="ECO:0000256" key="1">
    <source>
        <dbReference type="SAM" id="MobiDB-lite"/>
    </source>
</evidence>
<evidence type="ECO:0000313" key="2">
    <source>
        <dbReference type="EMBL" id="SUA20689.1"/>
    </source>
</evidence>
<sequence>MDKKSDVEGALLEALNQKDRLVFIDFLTDQKQNVMPMVGNGKGLDEMVLPPHMRTDGKA</sequence>
<feature type="region of interest" description="Disordered" evidence="1">
    <location>
        <begin position="40"/>
        <end position="59"/>
    </location>
</feature>
<gene>
    <name evidence="2" type="ORF">NCTC11421_00788</name>
</gene>
<organism evidence="2">
    <name type="scientific">Neisseria gonorrhoeae</name>
    <dbReference type="NCBI Taxonomy" id="485"/>
    <lineage>
        <taxon>Bacteria</taxon>
        <taxon>Pseudomonadati</taxon>
        <taxon>Pseudomonadota</taxon>
        <taxon>Betaproteobacteria</taxon>
        <taxon>Neisseriales</taxon>
        <taxon>Neisseriaceae</taxon>
        <taxon>Neisseria</taxon>
    </lineage>
</organism>
<reference evidence="2" key="1">
    <citation type="submission" date="2018-06" db="EMBL/GenBank/DDBJ databases">
        <authorList>
            <consortium name="Pathogen Informatics"/>
            <person name="Doyle S."/>
        </authorList>
    </citation>
    <scope>NUCLEOTIDE SEQUENCE [LARGE SCALE GENOMIC DNA]</scope>
    <source>
        <strain evidence="2">NCTC11421</strain>
    </source>
</reference>
<dbReference type="InterPro" id="IPR029061">
    <property type="entry name" value="THDP-binding"/>
</dbReference>
<proteinExistence type="predicted"/>
<dbReference type="EC" id="2.2.1.6" evidence="2"/>
<dbReference type="Gene3D" id="3.40.50.970">
    <property type="match status" value="1"/>
</dbReference>
<protein>
    <submittedName>
        <fullName evidence="2">IlvI</fullName>
        <ecNumber evidence="2">2.2.1.6</ecNumber>
    </submittedName>
</protein>
<dbReference type="SUPFAM" id="SSF52518">
    <property type="entry name" value="Thiamin diphosphate-binding fold (THDP-binding)"/>
    <property type="match status" value="1"/>
</dbReference>
<accession>A0A378VV41</accession>
<dbReference type="GO" id="GO:0003984">
    <property type="term" value="F:acetolactate synthase activity"/>
    <property type="evidence" value="ECO:0007669"/>
    <property type="project" value="UniProtKB-EC"/>
</dbReference>
<name>A0A378VV41_NEIGO</name>